<dbReference type="OrthoDB" id="319764at2"/>
<sequence length="631" mass="72507">MTKKTLFFVASLIIALFCRGQVPQKINEYNVDSIKKNYTRTEIMIPMRDGVKLFTSIYSPNDNFTKYPIIIVRTPYGSESHAEEWKGINSKLNWTSLFEEKYILVFQDVRGTYMSEGDFMDIRPFNPDKTGNDTDENSDAFDTIDWLIKNINNNSGKVGMMGVSYPGFYSTLSLPNAHPALKAVSPQAPVTDWFIGDDWHQNGAFLLMPAFGFFSSFGQPRTQQTRTSPTRFNYNSEDNYNFFLNIGPVKNVTTQYFGDTIKFWNNLMNHSDYDVFWQGRNPTKYLTDIKPAVLVAGGWYDAEDLYGTLAVYNAIERQNPKNKNRLIMGPWSHGQWSRSGGGDWLGNIYWGSKTTDLFVEQQLLFFNYYLKGKGSMNSPEALVFMSGSNEWKSFDSWPPKNIESEYLYLQPNGELKFTPPAVDENFDEYVSDPDKPVPYAEHVHMAKTKNYMTDDQRFASRRPDVMVYKTDELTEDVSITGPINVSFFVSTSGTDADFVVKLIDVFPEQIKDFPAESKNRKTSSPLGGYQMLVRGSVLRGKYRNSLENPEPFVPGKITSVSFDMADIAHKFKKGHRIMIQVQNSWFPLVDRNPQKFVNIYKCSEEDFTKATQRIYHDTERPSHISIRVLRE</sequence>
<keyword evidence="1" id="KW-0378">Hydrolase</keyword>
<dbReference type="InterPro" id="IPR013736">
    <property type="entry name" value="Xaa-Pro_dipept_C"/>
</dbReference>
<evidence type="ECO:0000313" key="4">
    <source>
        <dbReference type="Proteomes" id="UP000184164"/>
    </source>
</evidence>
<dbReference type="Pfam" id="PF02129">
    <property type="entry name" value="Peptidase_S15"/>
    <property type="match status" value="1"/>
</dbReference>
<dbReference type="Pfam" id="PF08530">
    <property type="entry name" value="PepX_C"/>
    <property type="match status" value="1"/>
</dbReference>
<dbReference type="RefSeq" id="WP_073001816.1">
    <property type="nucleotide sequence ID" value="NZ_FQUM01000005.1"/>
</dbReference>
<evidence type="ECO:0000313" key="3">
    <source>
        <dbReference type="EMBL" id="SHF39165.1"/>
    </source>
</evidence>
<organism evidence="3 4">
    <name type="scientific">Mariniphaga anaerophila</name>
    <dbReference type="NCBI Taxonomy" id="1484053"/>
    <lineage>
        <taxon>Bacteria</taxon>
        <taxon>Pseudomonadati</taxon>
        <taxon>Bacteroidota</taxon>
        <taxon>Bacteroidia</taxon>
        <taxon>Marinilabiliales</taxon>
        <taxon>Prolixibacteraceae</taxon>
        <taxon>Mariniphaga</taxon>
    </lineage>
</organism>
<dbReference type="InterPro" id="IPR029058">
    <property type="entry name" value="AB_hydrolase_fold"/>
</dbReference>
<dbReference type="Gene3D" id="1.10.3020.10">
    <property type="entry name" value="alpha-amino acid ester hydrolase ( Helical cap domain)"/>
    <property type="match status" value="1"/>
</dbReference>
<dbReference type="NCBIfam" id="TIGR00976">
    <property type="entry name" value="CocE_NonD"/>
    <property type="match status" value="1"/>
</dbReference>
<accession>A0A1M5B9R7</accession>
<dbReference type="GO" id="GO:0008239">
    <property type="term" value="F:dipeptidyl-peptidase activity"/>
    <property type="evidence" value="ECO:0007669"/>
    <property type="project" value="InterPro"/>
</dbReference>
<feature type="domain" description="Xaa-Pro dipeptidyl-peptidase C-terminal" evidence="2">
    <location>
        <begin position="363"/>
        <end position="625"/>
    </location>
</feature>
<evidence type="ECO:0000259" key="2">
    <source>
        <dbReference type="SMART" id="SM00939"/>
    </source>
</evidence>
<dbReference type="EMBL" id="FQUM01000005">
    <property type="protein sequence ID" value="SHF39165.1"/>
    <property type="molecule type" value="Genomic_DNA"/>
</dbReference>
<dbReference type="AlphaFoldDB" id="A0A1M5B9R7"/>
<keyword evidence="4" id="KW-1185">Reference proteome</keyword>
<dbReference type="InterPro" id="IPR005674">
    <property type="entry name" value="CocE/Ser_esterase"/>
</dbReference>
<dbReference type="Gene3D" id="2.60.120.260">
    <property type="entry name" value="Galactose-binding domain-like"/>
    <property type="match status" value="1"/>
</dbReference>
<dbReference type="SUPFAM" id="SSF53474">
    <property type="entry name" value="alpha/beta-Hydrolases"/>
    <property type="match status" value="1"/>
</dbReference>
<dbReference type="SUPFAM" id="SSF49785">
    <property type="entry name" value="Galactose-binding domain-like"/>
    <property type="match status" value="1"/>
</dbReference>
<dbReference type="InterPro" id="IPR000383">
    <property type="entry name" value="Xaa-Pro-like_dom"/>
</dbReference>
<dbReference type="SMART" id="SM00939">
    <property type="entry name" value="PepX_C"/>
    <property type="match status" value="1"/>
</dbReference>
<name>A0A1M5B9R7_9BACT</name>
<proteinExistence type="predicted"/>
<dbReference type="Gene3D" id="3.40.50.1820">
    <property type="entry name" value="alpha/beta hydrolase"/>
    <property type="match status" value="1"/>
</dbReference>
<protein>
    <recommendedName>
        <fullName evidence="2">Xaa-Pro dipeptidyl-peptidase C-terminal domain-containing protein</fullName>
    </recommendedName>
</protein>
<gene>
    <name evidence="3" type="ORF">SAMN05444274_10545</name>
</gene>
<reference evidence="3 4" key="1">
    <citation type="submission" date="2016-11" db="EMBL/GenBank/DDBJ databases">
        <authorList>
            <person name="Jaros S."/>
            <person name="Januszkiewicz K."/>
            <person name="Wedrychowicz H."/>
        </authorList>
    </citation>
    <scope>NUCLEOTIDE SEQUENCE [LARGE SCALE GENOMIC DNA]</scope>
    <source>
        <strain evidence="3 4">DSM 26910</strain>
    </source>
</reference>
<dbReference type="InterPro" id="IPR008979">
    <property type="entry name" value="Galactose-bd-like_sf"/>
</dbReference>
<evidence type="ECO:0000256" key="1">
    <source>
        <dbReference type="ARBA" id="ARBA00022801"/>
    </source>
</evidence>
<dbReference type="STRING" id="1484053.SAMN05444274_10545"/>
<dbReference type="Proteomes" id="UP000184164">
    <property type="component" value="Unassembled WGS sequence"/>
</dbReference>